<dbReference type="EC" id="3.6.1.23" evidence="3"/>
<keyword evidence="5" id="KW-0546">Nucleotide metabolism</keyword>
<comment type="similarity">
    <text evidence="2">Belongs to the dUTPase family.</text>
</comment>
<organism evidence="7 8">
    <name type="scientific">Caerostris darwini</name>
    <dbReference type="NCBI Taxonomy" id="1538125"/>
    <lineage>
        <taxon>Eukaryota</taxon>
        <taxon>Metazoa</taxon>
        <taxon>Ecdysozoa</taxon>
        <taxon>Arthropoda</taxon>
        <taxon>Chelicerata</taxon>
        <taxon>Arachnida</taxon>
        <taxon>Araneae</taxon>
        <taxon>Araneomorphae</taxon>
        <taxon>Entelegynae</taxon>
        <taxon>Araneoidea</taxon>
        <taxon>Araneidae</taxon>
        <taxon>Caerostris</taxon>
    </lineage>
</organism>
<dbReference type="GO" id="GO:0006226">
    <property type="term" value="P:dUMP biosynthetic process"/>
    <property type="evidence" value="ECO:0007669"/>
    <property type="project" value="InterPro"/>
</dbReference>
<dbReference type="PANTHER" id="PTHR11241">
    <property type="entry name" value="DEOXYURIDINE 5'-TRIPHOSPHATE NUCLEOTIDOHYDROLASE"/>
    <property type="match status" value="1"/>
</dbReference>
<evidence type="ECO:0000256" key="4">
    <source>
        <dbReference type="ARBA" id="ARBA00022801"/>
    </source>
</evidence>
<sequence>MIPISDIGFVGHCHYAFTAYGKVPVEVSLSTLRNHQSACITVDITGEPFTAKNRRANKWAFRNVSKLQFPFRGYNSVDQVRQVVRNLYDEKDGGRGQYVAVKGDELKDFFVSCGLPVCEMKREVLGDRAPKYTDLLELSQLYSMNCDNHLHGDDSSCSRRISFTFARYLDSVERGELPINTVADEQQQQQQQQQEEEEEDMDMELVVIDCRDSFASRPYTVPPNRLRHSSTRIWNGPYAQGPPPTLYTHFQTHPTVGYAPTLVNSWFQPQPTSFPNYSYFMHPQPSVGYPSSNLYSDNLYSHSIQPQTMQYKSTDNTTTNNSIECPFLQLPETIAFSKMLDDPKRFRAVTPTNSFDSVGYDVYVPDYPSKDIVYYLEPGRQAIIDTGIVLDIPLDLPKHIRIAAMVKDKSSVVTRYQLAVEAGVIDPTYRGSVKVVVRNMSEKTVFFTKGMKLAQIVFQLHWCPTFQQVEYTDRSSTDTEERGTRGFGGDEFDNVMHNCGTSVIEKIEE</sequence>
<dbReference type="GO" id="GO:0000287">
    <property type="term" value="F:magnesium ion binding"/>
    <property type="evidence" value="ECO:0007669"/>
    <property type="project" value="InterPro"/>
</dbReference>
<dbReference type="InterPro" id="IPR033704">
    <property type="entry name" value="dUTPase_trimeric"/>
</dbReference>
<dbReference type="InterPro" id="IPR036157">
    <property type="entry name" value="dUTPase-like_sf"/>
</dbReference>
<dbReference type="CDD" id="cd07557">
    <property type="entry name" value="trimeric_dUTPase"/>
    <property type="match status" value="1"/>
</dbReference>
<evidence type="ECO:0000256" key="2">
    <source>
        <dbReference type="ARBA" id="ARBA00006581"/>
    </source>
</evidence>
<dbReference type="InterPro" id="IPR008181">
    <property type="entry name" value="dUTPase"/>
</dbReference>
<proteinExistence type="inferred from homology"/>
<dbReference type="Gene3D" id="2.70.40.10">
    <property type="match status" value="1"/>
</dbReference>
<evidence type="ECO:0000256" key="1">
    <source>
        <dbReference type="ARBA" id="ARBA00005142"/>
    </source>
</evidence>
<evidence type="ECO:0000313" key="7">
    <source>
        <dbReference type="EMBL" id="GIY60100.1"/>
    </source>
</evidence>
<comment type="caution">
    <text evidence="7">The sequence shown here is derived from an EMBL/GenBank/DDBJ whole genome shotgun (WGS) entry which is preliminary data.</text>
</comment>
<dbReference type="AlphaFoldDB" id="A0AAV4UQH1"/>
<dbReference type="Pfam" id="PF00692">
    <property type="entry name" value="dUTPase"/>
    <property type="match status" value="1"/>
</dbReference>
<name>A0AAV4UQH1_9ARAC</name>
<dbReference type="Proteomes" id="UP001054837">
    <property type="component" value="Unassembled WGS sequence"/>
</dbReference>
<evidence type="ECO:0000259" key="6">
    <source>
        <dbReference type="Pfam" id="PF00692"/>
    </source>
</evidence>
<reference evidence="7 8" key="1">
    <citation type="submission" date="2021-06" db="EMBL/GenBank/DDBJ databases">
        <title>Caerostris darwini draft genome.</title>
        <authorList>
            <person name="Kono N."/>
            <person name="Arakawa K."/>
        </authorList>
    </citation>
    <scope>NUCLEOTIDE SEQUENCE [LARGE SCALE GENOMIC DNA]</scope>
</reference>
<evidence type="ECO:0000313" key="8">
    <source>
        <dbReference type="Proteomes" id="UP001054837"/>
    </source>
</evidence>
<dbReference type="InterPro" id="IPR029054">
    <property type="entry name" value="dUTPase-like"/>
</dbReference>
<dbReference type="GO" id="GO:0004170">
    <property type="term" value="F:dUTP diphosphatase activity"/>
    <property type="evidence" value="ECO:0007669"/>
    <property type="project" value="UniProtKB-EC"/>
</dbReference>
<dbReference type="GO" id="GO:0046081">
    <property type="term" value="P:dUTP catabolic process"/>
    <property type="evidence" value="ECO:0007669"/>
    <property type="project" value="InterPro"/>
</dbReference>
<protein>
    <recommendedName>
        <fullName evidence="3">dUTP diphosphatase</fullName>
        <ecNumber evidence="3">3.6.1.23</ecNumber>
    </recommendedName>
</protein>
<dbReference type="PANTHER" id="PTHR11241:SF0">
    <property type="entry name" value="DEOXYURIDINE 5'-TRIPHOSPHATE NUCLEOTIDOHYDROLASE"/>
    <property type="match status" value="1"/>
</dbReference>
<comment type="pathway">
    <text evidence="1">Pyrimidine metabolism; dUMP biosynthesis; dUMP from dCTP (dUTP route): step 2/2.</text>
</comment>
<dbReference type="EMBL" id="BPLQ01011751">
    <property type="protein sequence ID" value="GIY60100.1"/>
    <property type="molecule type" value="Genomic_DNA"/>
</dbReference>
<keyword evidence="4" id="KW-0378">Hydrolase</keyword>
<evidence type="ECO:0000256" key="5">
    <source>
        <dbReference type="ARBA" id="ARBA00023080"/>
    </source>
</evidence>
<evidence type="ECO:0000256" key="3">
    <source>
        <dbReference type="ARBA" id="ARBA00012379"/>
    </source>
</evidence>
<keyword evidence="8" id="KW-1185">Reference proteome</keyword>
<dbReference type="SUPFAM" id="SSF51283">
    <property type="entry name" value="dUTPase-like"/>
    <property type="match status" value="1"/>
</dbReference>
<feature type="domain" description="dUTPase-like" evidence="6">
    <location>
        <begin position="354"/>
        <end position="488"/>
    </location>
</feature>
<accession>A0AAV4UQH1</accession>
<gene>
    <name evidence="7" type="primary">AVEN_156282_1</name>
    <name evidence="7" type="ORF">CDAR_38801</name>
</gene>